<dbReference type="InterPro" id="IPR049492">
    <property type="entry name" value="BD-FAE-like_dom"/>
</dbReference>
<dbReference type="Gene3D" id="3.40.50.1820">
    <property type="entry name" value="alpha/beta hydrolase"/>
    <property type="match status" value="1"/>
</dbReference>
<dbReference type="OrthoDB" id="9771666at2"/>
<organism evidence="4 5">
    <name type="scientific">Bordetella genomosp. 5</name>
    <dbReference type="NCBI Taxonomy" id="1395608"/>
    <lineage>
        <taxon>Bacteria</taxon>
        <taxon>Pseudomonadati</taxon>
        <taxon>Pseudomonadota</taxon>
        <taxon>Betaproteobacteria</taxon>
        <taxon>Burkholderiales</taxon>
        <taxon>Alcaligenaceae</taxon>
        <taxon>Bordetella</taxon>
    </lineage>
</organism>
<feature type="domain" description="BD-FAE-like" evidence="3">
    <location>
        <begin position="87"/>
        <end position="256"/>
    </location>
</feature>
<protein>
    <submittedName>
        <fullName evidence="4">Esterase</fullName>
    </submittedName>
</protein>
<evidence type="ECO:0000256" key="1">
    <source>
        <dbReference type="ARBA" id="ARBA00022801"/>
    </source>
</evidence>
<name>A0A261T8C4_9BORD</name>
<evidence type="ECO:0000256" key="2">
    <source>
        <dbReference type="SAM" id="SignalP"/>
    </source>
</evidence>
<dbReference type="PANTHER" id="PTHR48081:SF9">
    <property type="entry name" value="CARBOXYLESTERASE"/>
    <property type="match status" value="1"/>
</dbReference>
<proteinExistence type="predicted"/>
<sequence>MRETLMAALCAAVLPPLLAACSPFTVLNATGDGGRLRAEGVPYGPEPGQLLDVYGPGAAAGAPAAGWPAPGTPAAGWPAPGSPSASSTGGAPVVVFFYGGSWRSGSRADYAFVGAALAARGIVTMVADYRRYPQVVYPAFLQDSARAVAWTLAHAARYGGDARRVFVAGHSAGAYNAAMVALDPRWLGACDVTPAALAGWIGMAGPYDFLPLTSRSLQAVFPYPDTPADTQPIRHVSASAPPALLLAGRADTTVDPVRNTDGLARALREAGAEVQTTGYERLGHGLLVGALAPGLRWRAPVLEDLARFVAATPASRTAPASGSCAATGLPQ</sequence>
<feature type="signal peptide" evidence="2">
    <location>
        <begin position="1"/>
        <end position="19"/>
    </location>
</feature>
<dbReference type="PROSITE" id="PS51257">
    <property type="entry name" value="PROKAR_LIPOPROTEIN"/>
    <property type="match status" value="1"/>
</dbReference>
<evidence type="ECO:0000313" key="4">
    <source>
        <dbReference type="EMBL" id="OZI45868.1"/>
    </source>
</evidence>
<gene>
    <name evidence="4" type="ORF">CAL25_21860</name>
</gene>
<dbReference type="InterPro" id="IPR029058">
    <property type="entry name" value="AB_hydrolase_fold"/>
</dbReference>
<dbReference type="PANTHER" id="PTHR48081">
    <property type="entry name" value="AB HYDROLASE SUPERFAMILY PROTEIN C4A8.06C"/>
    <property type="match status" value="1"/>
</dbReference>
<dbReference type="EMBL" id="NEVP01000012">
    <property type="protein sequence ID" value="OZI45868.1"/>
    <property type="molecule type" value="Genomic_DNA"/>
</dbReference>
<comment type="caution">
    <text evidence="4">The sequence shown here is derived from an EMBL/GenBank/DDBJ whole genome shotgun (WGS) entry which is preliminary data.</text>
</comment>
<dbReference type="AlphaFoldDB" id="A0A261T8C4"/>
<keyword evidence="2" id="KW-0732">Signal</keyword>
<dbReference type="Pfam" id="PF20434">
    <property type="entry name" value="BD-FAE"/>
    <property type="match status" value="1"/>
</dbReference>
<reference evidence="4 5" key="1">
    <citation type="submission" date="2017-05" db="EMBL/GenBank/DDBJ databases">
        <title>Complete and WGS of Bordetella genogroups.</title>
        <authorList>
            <person name="Spilker T."/>
            <person name="LiPuma J."/>
        </authorList>
    </citation>
    <scope>NUCLEOTIDE SEQUENCE [LARGE SCALE GENOMIC DNA]</scope>
    <source>
        <strain evidence="4 5">AU10456</strain>
    </source>
</reference>
<accession>A0A261T8C4</accession>
<dbReference type="GO" id="GO:0016787">
    <property type="term" value="F:hydrolase activity"/>
    <property type="evidence" value="ECO:0007669"/>
    <property type="project" value="UniProtKB-KW"/>
</dbReference>
<evidence type="ECO:0000259" key="3">
    <source>
        <dbReference type="Pfam" id="PF20434"/>
    </source>
</evidence>
<keyword evidence="5" id="KW-1185">Reference proteome</keyword>
<feature type="chain" id="PRO_5012447188" evidence="2">
    <location>
        <begin position="20"/>
        <end position="331"/>
    </location>
</feature>
<dbReference type="InterPro" id="IPR050300">
    <property type="entry name" value="GDXG_lipolytic_enzyme"/>
</dbReference>
<dbReference type="SUPFAM" id="SSF53474">
    <property type="entry name" value="alpha/beta-Hydrolases"/>
    <property type="match status" value="1"/>
</dbReference>
<dbReference type="RefSeq" id="WP_094803801.1">
    <property type="nucleotide sequence ID" value="NZ_NEVP01000012.1"/>
</dbReference>
<evidence type="ECO:0000313" key="5">
    <source>
        <dbReference type="Proteomes" id="UP000216913"/>
    </source>
</evidence>
<keyword evidence="1" id="KW-0378">Hydrolase</keyword>
<dbReference type="Proteomes" id="UP000216913">
    <property type="component" value="Unassembled WGS sequence"/>
</dbReference>